<dbReference type="FunCoup" id="A0A286UUK8">
    <property type="interactions" value="40"/>
</dbReference>
<keyword evidence="2 4" id="KW-0819">tRNA processing</keyword>
<keyword evidence="3 4" id="KW-0456">Lyase</keyword>
<evidence type="ECO:0000256" key="1">
    <source>
        <dbReference type="ARBA" id="ARBA00008078"/>
    </source>
</evidence>
<dbReference type="Gene3D" id="3.40.1350.10">
    <property type="match status" value="1"/>
</dbReference>
<evidence type="ECO:0000256" key="6">
    <source>
        <dbReference type="SAM" id="MobiDB-lite"/>
    </source>
</evidence>
<dbReference type="GO" id="GO:0000214">
    <property type="term" value="C:tRNA-intron endonuclease complex"/>
    <property type="evidence" value="ECO:0007669"/>
    <property type="project" value="UniProtKB-UniRule"/>
</dbReference>
<dbReference type="InterPro" id="IPR011856">
    <property type="entry name" value="tRNA_endonuc-like_dom_sf"/>
</dbReference>
<evidence type="ECO:0000256" key="4">
    <source>
        <dbReference type="PIRNR" id="PIRNR017250"/>
    </source>
</evidence>
<dbReference type="GO" id="GO:0003676">
    <property type="term" value="F:nucleic acid binding"/>
    <property type="evidence" value="ECO:0007669"/>
    <property type="project" value="InterPro"/>
</dbReference>
<dbReference type="InterPro" id="IPR016690">
    <property type="entry name" value="TSEN34"/>
</dbReference>
<gene>
    <name evidence="9" type="ORF">PNOK_0035100</name>
</gene>
<accession>A0A286UUK8</accession>
<evidence type="ECO:0000259" key="8">
    <source>
        <dbReference type="Pfam" id="PF26577"/>
    </source>
</evidence>
<dbReference type="InParanoid" id="A0A286UUK8"/>
<dbReference type="InterPro" id="IPR006676">
    <property type="entry name" value="tRNA_splic"/>
</dbReference>
<evidence type="ECO:0000256" key="2">
    <source>
        <dbReference type="ARBA" id="ARBA00022694"/>
    </source>
</evidence>
<dbReference type="EC" id="4.6.1.16" evidence="4"/>
<dbReference type="GO" id="GO:0000213">
    <property type="term" value="F:tRNA-intron lyase activity"/>
    <property type="evidence" value="ECO:0007669"/>
    <property type="project" value="UniProtKB-UniRule"/>
</dbReference>
<dbReference type="CDD" id="cd22363">
    <property type="entry name" value="tRNA-intron_lyase_C"/>
    <property type="match status" value="1"/>
</dbReference>
<sequence length="308" mass="35022">MEAAVEKIQLRISNHKAYVWDIEDIKKLRTQHRICGILTGALPHLVQQNVFLGVPLLLMPEEVVLLVEKEIAVLIDDKYAHHQPSKLQQEEWNEARKIEHQREIQIKEGRAGDIAARKSLSEEAILRRRQREERRTALLAKTTEESETTTNMPEVSRPSTPVSVAGGSSIPYTVTIPTSSSRLDWYYPKEHVYHTIATARSAGFWSFPLTSEERARCGIFRALWEKGYYMGCGIKFGGEYLVYPGDPLRYHSHFVATVLDSHSSPIRPMEIVAHGRLGTATKKAHLLCSWDEQTEEAEIFSVEWAGFG</sequence>
<dbReference type="InterPro" id="IPR036167">
    <property type="entry name" value="tRNA_intron_Endo_cat-like_sf"/>
</dbReference>
<evidence type="ECO:0000256" key="5">
    <source>
        <dbReference type="PIRSR" id="PIRSR017250-50"/>
    </source>
</evidence>
<dbReference type="STRING" id="2282107.A0A286UUK8"/>
<feature type="region of interest" description="Disordered" evidence="6">
    <location>
        <begin position="142"/>
        <end position="162"/>
    </location>
</feature>
<protein>
    <recommendedName>
        <fullName evidence="4">tRNA-splicing endonuclease subunit Sen34</fullName>
        <ecNumber evidence="4">4.6.1.16</ecNumber>
    </recommendedName>
</protein>
<feature type="active site" evidence="5">
    <location>
        <position position="243"/>
    </location>
</feature>
<dbReference type="OrthoDB" id="48041at2759"/>
<dbReference type="Pfam" id="PF26577">
    <property type="entry name" value="TSEN34_N"/>
    <property type="match status" value="1"/>
</dbReference>
<dbReference type="Pfam" id="PF01974">
    <property type="entry name" value="tRNA_int_endo"/>
    <property type="match status" value="1"/>
</dbReference>
<evidence type="ECO:0000313" key="9">
    <source>
        <dbReference type="EMBL" id="PAV23283.1"/>
    </source>
</evidence>
<proteinExistence type="inferred from homology"/>
<dbReference type="EMBL" id="NBII01000001">
    <property type="protein sequence ID" value="PAV23283.1"/>
    <property type="molecule type" value="Genomic_DNA"/>
</dbReference>
<feature type="compositionally biased region" description="Polar residues" evidence="6">
    <location>
        <begin position="148"/>
        <end position="162"/>
    </location>
</feature>
<dbReference type="PANTHER" id="PTHR13070:SF0">
    <property type="entry name" value="TRNA-SPLICING ENDONUCLEASE SUBUNIT SEN34"/>
    <property type="match status" value="1"/>
</dbReference>
<dbReference type="PANTHER" id="PTHR13070">
    <property type="entry name" value="TRNA-SPLICING ENDONUCLEASE SUBUNIT SEN34-RELATED"/>
    <property type="match status" value="1"/>
</dbReference>
<feature type="domain" description="tRNA intron endonuclease catalytic" evidence="7">
    <location>
        <begin position="216"/>
        <end position="294"/>
    </location>
</feature>
<name>A0A286UUK8_9AGAM</name>
<dbReference type="InterPro" id="IPR006677">
    <property type="entry name" value="tRNA_intron_Endonuc_cat-like"/>
</dbReference>
<dbReference type="PIRSF" id="PIRSF017250">
    <property type="entry name" value="tRNA_splic_SEN34"/>
    <property type="match status" value="1"/>
</dbReference>
<evidence type="ECO:0000313" key="10">
    <source>
        <dbReference type="Proteomes" id="UP000217199"/>
    </source>
</evidence>
<dbReference type="GO" id="GO:0000379">
    <property type="term" value="P:tRNA-type intron splice site recognition and cleavage"/>
    <property type="evidence" value="ECO:0007669"/>
    <property type="project" value="UniProtKB-UniRule"/>
</dbReference>
<evidence type="ECO:0000256" key="3">
    <source>
        <dbReference type="ARBA" id="ARBA00023239"/>
    </source>
</evidence>
<comment type="function">
    <text evidence="4">Constitutes one of the two catalytic subunit of the tRNA-splicing endonuclease complex, a complex responsible for identification and cleavage of the splice sites in pre-tRNA. It cleaves pre-tRNA at the 5'- and 3'-splice sites to release the intron. The products are an intron and two tRNA half-molecules bearing 2',3'-cyclic phosphate and 5'-OH termini. There are no conserved sequences at the splice sites, but the intron is invariably located at the same site in the gene, placing the splice sites an invariant distance from the constant structural features of the tRNA body.</text>
</comment>
<dbReference type="Proteomes" id="UP000217199">
    <property type="component" value="Unassembled WGS sequence"/>
</dbReference>
<comment type="caution">
    <text evidence="9">The sequence shown here is derived from an EMBL/GenBank/DDBJ whole genome shotgun (WGS) entry which is preliminary data.</text>
</comment>
<dbReference type="InterPro" id="IPR059049">
    <property type="entry name" value="TSEN34_N"/>
</dbReference>
<comment type="similarity">
    <text evidence="1 4">Belongs to the tRNA-intron endonuclease family.</text>
</comment>
<dbReference type="SUPFAM" id="SSF53032">
    <property type="entry name" value="tRNA-intron endonuclease catalytic domain-like"/>
    <property type="match status" value="1"/>
</dbReference>
<feature type="active site" evidence="5">
    <location>
        <position position="283"/>
    </location>
</feature>
<feature type="domain" description="TSEN34 N-terminal" evidence="8">
    <location>
        <begin position="8"/>
        <end position="77"/>
    </location>
</feature>
<organism evidence="9 10">
    <name type="scientific">Pyrrhoderma noxium</name>
    <dbReference type="NCBI Taxonomy" id="2282107"/>
    <lineage>
        <taxon>Eukaryota</taxon>
        <taxon>Fungi</taxon>
        <taxon>Dikarya</taxon>
        <taxon>Basidiomycota</taxon>
        <taxon>Agaricomycotina</taxon>
        <taxon>Agaricomycetes</taxon>
        <taxon>Hymenochaetales</taxon>
        <taxon>Hymenochaetaceae</taxon>
        <taxon>Pyrrhoderma</taxon>
    </lineage>
</organism>
<evidence type="ECO:0000259" key="7">
    <source>
        <dbReference type="Pfam" id="PF01974"/>
    </source>
</evidence>
<reference evidence="9 10" key="1">
    <citation type="journal article" date="2017" name="Mol. Ecol.">
        <title>Comparative and population genomic landscape of Phellinus noxius: A hypervariable fungus causing root rot in trees.</title>
        <authorList>
            <person name="Chung C.L."/>
            <person name="Lee T.J."/>
            <person name="Akiba M."/>
            <person name="Lee H.H."/>
            <person name="Kuo T.H."/>
            <person name="Liu D."/>
            <person name="Ke H.M."/>
            <person name="Yokoi T."/>
            <person name="Roa M.B."/>
            <person name="Lu M.J."/>
            <person name="Chang Y.Y."/>
            <person name="Ann P.J."/>
            <person name="Tsai J.N."/>
            <person name="Chen C.Y."/>
            <person name="Tzean S.S."/>
            <person name="Ota Y."/>
            <person name="Hattori T."/>
            <person name="Sahashi N."/>
            <person name="Liou R.F."/>
            <person name="Kikuchi T."/>
            <person name="Tsai I.J."/>
        </authorList>
    </citation>
    <scope>NUCLEOTIDE SEQUENCE [LARGE SCALE GENOMIC DNA]</scope>
    <source>
        <strain evidence="9 10">FFPRI411160</strain>
    </source>
</reference>
<feature type="active site" evidence="5">
    <location>
        <position position="251"/>
    </location>
</feature>
<dbReference type="NCBIfam" id="TIGR00324">
    <property type="entry name" value="endA"/>
    <property type="match status" value="1"/>
</dbReference>
<keyword evidence="10" id="KW-1185">Reference proteome</keyword>
<dbReference type="AlphaFoldDB" id="A0A286UUK8"/>